<evidence type="ECO:0000313" key="3">
    <source>
        <dbReference type="Proteomes" id="UP001150569"/>
    </source>
</evidence>
<evidence type="ECO:0000313" key="2">
    <source>
        <dbReference type="EMBL" id="KAJ1915200.1"/>
    </source>
</evidence>
<dbReference type="OrthoDB" id="5668822at2759"/>
<protein>
    <submittedName>
        <fullName evidence="2">Uncharacterized protein</fullName>
    </submittedName>
</protein>
<reference evidence="2" key="1">
    <citation type="submission" date="2022-07" db="EMBL/GenBank/DDBJ databases">
        <title>Phylogenomic reconstructions and comparative analyses of Kickxellomycotina fungi.</title>
        <authorList>
            <person name="Reynolds N.K."/>
            <person name="Stajich J.E."/>
            <person name="Barry K."/>
            <person name="Grigoriev I.V."/>
            <person name="Crous P."/>
            <person name="Smith M.E."/>
        </authorList>
    </citation>
    <scope>NUCLEOTIDE SEQUENCE</scope>
    <source>
        <strain evidence="2">RSA 861</strain>
    </source>
</reference>
<keyword evidence="1" id="KW-0175">Coiled coil</keyword>
<dbReference type="Proteomes" id="UP001150569">
    <property type="component" value="Unassembled WGS sequence"/>
</dbReference>
<accession>A0A9W8DR51</accession>
<name>A0A9W8DR51_9FUNG</name>
<proteinExistence type="predicted"/>
<organism evidence="2 3">
    <name type="scientific">Tieghemiomyces parasiticus</name>
    <dbReference type="NCBI Taxonomy" id="78921"/>
    <lineage>
        <taxon>Eukaryota</taxon>
        <taxon>Fungi</taxon>
        <taxon>Fungi incertae sedis</taxon>
        <taxon>Zoopagomycota</taxon>
        <taxon>Kickxellomycotina</taxon>
        <taxon>Dimargaritomycetes</taxon>
        <taxon>Dimargaritales</taxon>
        <taxon>Dimargaritaceae</taxon>
        <taxon>Tieghemiomyces</taxon>
    </lineage>
</organism>
<keyword evidence="3" id="KW-1185">Reference proteome</keyword>
<comment type="caution">
    <text evidence="2">The sequence shown here is derived from an EMBL/GenBank/DDBJ whole genome shotgun (WGS) entry which is preliminary data.</text>
</comment>
<sequence>MKAQSFQLDNSQSLVNKLTNQVSQLENQLHSVQKEKLALQKESHTGHTAKAISHHTMTLVDSRGRLDSIPLSPCSMASTSSRETVSEEVYHPAPSRRRAFSDADHEMIISKVFEMKQMNQELQQEIITVTRRRMDLQNTISAMEEANLTMNERYCEAIDQINELETANRRLRRYVELLKPGDGARAIMATTYDEIILN</sequence>
<dbReference type="AlphaFoldDB" id="A0A9W8DR51"/>
<evidence type="ECO:0000256" key="1">
    <source>
        <dbReference type="SAM" id="Coils"/>
    </source>
</evidence>
<dbReference type="EMBL" id="JANBPT010000643">
    <property type="protein sequence ID" value="KAJ1915200.1"/>
    <property type="molecule type" value="Genomic_DNA"/>
</dbReference>
<feature type="coiled-coil region" evidence="1">
    <location>
        <begin position="8"/>
        <end position="42"/>
    </location>
</feature>
<gene>
    <name evidence="2" type="ORF">IWQ60_008519</name>
</gene>